<name>A0AAN4W456_9BACT</name>
<dbReference type="PANTHER" id="PTHR11851">
    <property type="entry name" value="METALLOPROTEASE"/>
    <property type="match status" value="1"/>
</dbReference>
<proteinExistence type="inferred from homology"/>
<dbReference type="Pfam" id="PF05193">
    <property type="entry name" value="Peptidase_M16_C"/>
    <property type="match status" value="1"/>
</dbReference>
<dbReference type="InterPro" id="IPR007863">
    <property type="entry name" value="Peptidase_M16_C"/>
</dbReference>
<dbReference type="InterPro" id="IPR011249">
    <property type="entry name" value="Metalloenz_LuxS/M16"/>
</dbReference>
<feature type="chain" id="PRO_5043027094" evidence="2">
    <location>
        <begin position="20"/>
        <end position="437"/>
    </location>
</feature>
<dbReference type="SUPFAM" id="SSF63411">
    <property type="entry name" value="LuxS/MPP-like metallohydrolase"/>
    <property type="match status" value="2"/>
</dbReference>
<dbReference type="RefSeq" id="WP_338239051.1">
    <property type="nucleotide sequence ID" value="NZ_BQKE01000003.1"/>
</dbReference>
<dbReference type="AlphaFoldDB" id="A0AAN4W456"/>
<protein>
    <submittedName>
        <fullName evidence="5">Peptidase M16</fullName>
    </submittedName>
</protein>
<evidence type="ECO:0000259" key="4">
    <source>
        <dbReference type="Pfam" id="PF05193"/>
    </source>
</evidence>
<dbReference type="GO" id="GO:0046872">
    <property type="term" value="F:metal ion binding"/>
    <property type="evidence" value="ECO:0007669"/>
    <property type="project" value="InterPro"/>
</dbReference>
<evidence type="ECO:0000313" key="5">
    <source>
        <dbReference type="EMBL" id="GJM63962.1"/>
    </source>
</evidence>
<evidence type="ECO:0000256" key="1">
    <source>
        <dbReference type="ARBA" id="ARBA00007261"/>
    </source>
</evidence>
<evidence type="ECO:0000256" key="2">
    <source>
        <dbReference type="SAM" id="SignalP"/>
    </source>
</evidence>
<reference evidence="5 6" key="1">
    <citation type="submission" date="2021-12" db="EMBL/GenBank/DDBJ databases">
        <title>Genome sequencing of bacteria with rrn-lacking chromosome and rrn-plasmid.</title>
        <authorList>
            <person name="Anda M."/>
            <person name="Iwasaki W."/>
        </authorList>
    </citation>
    <scope>NUCLEOTIDE SEQUENCE [LARGE SCALE GENOMIC DNA]</scope>
    <source>
        <strain evidence="5 6">NBRC 15940</strain>
    </source>
</reference>
<sequence length="437" mass="49457">MKRVFSFALCLLGALQVFGQGTHIKFEEYDLPNGLHVILYEDHSTPNVQVSVAYHVGGKNEVENRTGFAHFFEHLLFEGSENIERGEFDQLISSAGGTYNAYTTSDLTFYYDKIPAHQWKLGLWIESERMLHAKIQEVGVETQRKVVKEEKAMRYAKPYGNFLDQLMERTYKFHPYSHTPIGSIEDLNRATLDEFMEFYQHYYVPNNATLVLAGDFNAKEAKKEIEAYFGDIPTGEHEIVRPTIQEPAQLTEIRDIVYDNITLPGVFMGYRTPGIAAEDKAAVDLFVSIMADGQSSRLHKALVDEKQMAVHAALMNLDMEYESNAIAYCIANMGVNPADLEAGINAVFDEALTNGIKAEELEKAQNITEAAIINDLSKVEEISQILAKSYIFKGNTNAINTELDEIRNVSLEDINRVAKKYFQKSNRVVLYYLPKGQ</sequence>
<evidence type="ECO:0000313" key="6">
    <source>
        <dbReference type="Proteomes" id="UP001310022"/>
    </source>
</evidence>
<dbReference type="Proteomes" id="UP001310022">
    <property type="component" value="Unassembled WGS sequence"/>
</dbReference>
<feature type="domain" description="Peptidase M16 C-terminal" evidence="4">
    <location>
        <begin position="190"/>
        <end position="366"/>
    </location>
</feature>
<accession>A0AAN4W456</accession>
<comment type="caution">
    <text evidence="5">The sequence shown here is derived from an EMBL/GenBank/DDBJ whole genome shotgun (WGS) entry which is preliminary data.</text>
</comment>
<comment type="similarity">
    <text evidence="1">Belongs to the peptidase M16 family.</text>
</comment>
<dbReference type="Gene3D" id="3.30.830.10">
    <property type="entry name" value="Metalloenzyme, LuxS/M16 peptidase-like"/>
    <property type="match status" value="2"/>
</dbReference>
<gene>
    <name evidence="5" type="ORF">PEDI_45140</name>
</gene>
<organism evidence="5 6">
    <name type="scientific">Persicobacter diffluens</name>
    <dbReference type="NCBI Taxonomy" id="981"/>
    <lineage>
        <taxon>Bacteria</taxon>
        <taxon>Pseudomonadati</taxon>
        <taxon>Bacteroidota</taxon>
        <taxon>Cytophagia</taxon>
        <taxon>Cytophagales</taxon>
        <taxon>Persicobacteraceae</taxon>
        <taxon>Persicobacter</taxon>
    </lineage>
</organism>
<dbReference type="InterPro" id="IPR050361">
    <property type="entry name" value="MPP/UQCRC_Complex"/>
</dbReference>
<feature type="domain" description="Peptidase M16 N-terminal" evidence="3">
    <location>
        <begin position="37"/>
        <end position="178"/>
    </location>
</feature>
<evidence type="ECO:0000259" key="3">
    <source>
        <dbReference type="Pfam" id="PF00675"/>
    </source>
</evidence>
<keyword evidence="2" id="KW-0732">Signal</keyword>
<feature type="signal peptide" evidence="2">
    <location>
        <begin position="1"/>
        <end position="19"/>
    </location>
</feature>
<keyword evidence="6" id="KW-1185">Reference proteome</keyword>
<dbReference type="InterPro" id="IPR011765">
    <property type="entry name" value="Pept_M16_N"/>
</dbReference>
<dbReference type="EMBL" id="BQKE01000003">
    <property type="protein sequence ID" value="GJM63962.1"/>
    <property type="molecule type" value="Genomic_DNA"/>
</dbReference>
<dbReference type="Pfam" id="PF00675">
    <property type="entry name" value="Peptidase_M16"/>
    <property type="match status" value="1"/>
</dbReference>
<dbReference type="PANTHER" id="PTHR11851:SF49">
    <property type="entry name" value="MITOCHONDRIAL-PROCESSING PEPTIDASE SUBUNIT ALPHA"/>
    <property type="match status" value="1"/>
</dbReference>